<evidence type="ECO:0000256" key="5">
    <source>
        <dbReference type="ARBA" id="ARBA00023136"/>
    </source>
</evidence>
<reference evidence="7 8" key="1">
    <citation type="submission" date="2023-06" db="EMBL/GenBank/DDBJ databases">
        <title>Antibody response to the Sneathia vaginalis cytopathogenic toxin A during pregnancy.</title>
        <authorList>
            <person name="Mccoy Z.T."/>
            <person name="Serrano M.G."/>
            <person name="Spaine K."/>
            <person name="Edwards D.J."/>
            <person name="Buck G.A."/>
            <person name="Jefferson K."/>
        </authorList>
    </citation>
    <scope>NUCLEOTIDE SEQUENCE [LARGE SCALE GENOMIC DNA]</scope>
    <source>
        <strain evidence="7 8">CCUG 42621</strain>
    </source>
</reference>
<feature type="transmembrane region" description="Helical" evidence="6">
    <location>
        <begin position="105"/>
        <end position="126"/>
    </location>
</feature>
<dbReference type="RefSeq" id="WP_285152492.1">
    <property type="nucleotide sequence ID" value="NZ_JASSPP010000001.1"/>
</dbReference>
<dbReference type="PANTHER" id="PTHR23291:SF50">
    <property type="entry name" value="PROTEIN LIFEGUARD 4"/>
    <property type="match status" value="1"/>
</dbReference>
<gene>
    <name evidence="7" type="ORF">QQA45_00935</name>
</gene>
<comment type="similarity">
    <text evidence="2 6">Belongs to the BI1 family.</text>
</comment>
<dbReference type="PANTHER" id="PTHR23291">
    <property type="entry name" value="BAX INHIBITOR-RELATED"/>
    <property type="match status" value="1"/>
</dbReference>
<comment type="subcellular location">
    <subcellularLocation>
        <location evidence="1">Membrane</location>
        <topology evidence="1">Multi-pass membrane protein</topology>
    </subcellularLocation>
</comment>
<keyword evidence="8" id="KW-1185">Reference proteome</keyword>
<dbReference type="InterPro" id="IPR006214">
    <property type="entry name" value="Bax_inhibitor_1-related"/>
</dbReference>
<feature type="transmembrane region" description="Helical" evidence="6">
    <location>
        <begin position="204"/>
        <end position="225"/>
    </location>
</feature>
<comment type="caution">
    <text evidence="7">The sequence shown here is derived from an EMBL/GenBank/DDBJ whole genome shotgun (WGS) entry which is preliminary data.</text>
</comment>
<keyword evidence="4 6" id="KW-1133">Transmembrane helix</keyword>
<feature type="transmembrane region" description="Helical" evidence="6">
    <location>
        <begin position="162"/>
        <end position="178"/>
    </location>
</feature>
<evidence type="ECO:0000256" key="4">
    <source>
        <dbReference type="ARBA" id="ARBA00022989"/>
    </source>
</evidence>
<accession>A0ABT7HIV3</accession>
<keyword evidence="3 6" id="KW-0812">Transmembrane</keyword>
<dbReference type="Proteomes" id="UP001225134">
    <property type="component" value="Unassembled WGS sequence"/>
</dbReference>
<sequence length="230" mass="25903">MYYDINNNDIENIVSRKIKGCYSYLTGALIITFLVSFFAYTNEAFNAVANNLLPIALIIQFAVPFMMAMFIYRAKPGTLLIGLLVYSASTGILLSYIAQIYTIQSVLSVLMSTICLFAVLSIYGFITRSNLMSYSGFLFVGLVSIIIMSVINIFLRSSSLDLMLSILGVIVFVIYVAYDTQLIKNKIVILARQGQLDLLDRVEIVGAFSLYLDFINLFIYLIRLFGRRKN</sequence>
<evidence type="ECO:0000256" key="3">
    <source>
        <dbReference type="ARBA" id="ARBA00022692"/>
    </source>
</evidence>
<evidence type="ECO:0000313" key="7">
    <source>
        <dbReference type="EMBL" id="MDK9580097.1"/>
    </source>
</evidence>
<feature type="transmembrane region" description="Helical" evidence="6">
    <location>
        <begin position="52"/>
        <end position="72"/>
    </location>
</feature>
<feature type="transmembrane region" description="Helical" evidence="6">
    <location>
        <begin position="78"/>
        <end position="98"/>
    </location>
</feature>
<keyword evidence="5 6" id="KW-0472">Membrane</keyword>
<dbReference type="Pfam" id="PF01027">
    <property type="entry name" value="Bax1-I"/>
    <property type="match status" value="1"/>
</dbReference>
<protein>
    <submittedName>
        <fullName evidence="7">Bax inhibitor-1/YccA family protein</fullName>
    </submittedName>
</protein>
<feature type="transmembrane region" description="Helical" evidence="6">
    <location>
        <begin position="22"/>
        <end position="40"/>
    </location>
</feature>
<dbReference type="CDD" id="cd10432">
    <property type="entry name" value="BI-1-like_bacterial"/>
    <property type="match status" value="1"/>
</dbReference>
<evidence type="ECO:0000256" key="6">
    <source>
        <dbReference type="RuleBase" id="RU004379"/>
    </source>
</evidence>
<dbReference type="EMBL" id="JASSPP010000001">
    <property type="protein sequence ID" value="MDK9580097.1"/>
    <property type="molecule type" value="Genomic_DNA"/>
</dbReference>
<organism evidence="7 8">
    <name type="scientific">Sneathia sanguinegens</name>
    <dbReference type="NCBI Taxonomy" id="40543"/>
    <lineage>
        <taxon>Bacteria</taxon>
        <taxon>Fusobacteriati</taxon>
        <taxon>Fusobacteriota</taxon>
        <taxon>Fusobacteriia</taxon>
        <taxon>Fusobacteriales</taxon>
        <taxon>Leptotrichiaceae</taxon>
        <taxon>Sneathia</taxon>
    </lineage>
</organism>
<evidence type="ECO:0000256" key="1">
    <source>
        <dbReference type="ARBA" id="ARBA00004141"/>
    </source>
</evidence>
<evidence type="ECO:0000256" key="2">
    <source>
        <dbReference type="ARBA" id="ARBA00010350"/>
    </source>
</evidence>
<name>A0ABT7HIV3_9FUSO</name>
<proteinExistence type="inferred from homology"/>
<evidence type="ECO:0000313" key="8">
    <source>
        <dbReference type="Proteomes" id="UP001225134"/>
    </source>
</evidence>
<feature type="transmembrane region" description="Helical" evidence="6">
    <location>
        <begin position="132"/>
        <end position="155"/>
    </location>
</feature>